<keyword evidence="1" id="KW-1133">Transmembrane helix</keyword>
<organism evidence="2 3">
    <name type="scientific">Scophthalmus maximus</name>
    <name type="common">Turbot</name>
    <name type="synonym">Psetta maxima</name>
    <dbReference type="NCBI Taxonomy" id="52904"/>
    <lineage>
        <taxon>Eukaryota</taxon>
        <taxon>Metazoa</taxon>
        <taxon>Chordata</taxon>
        <taxon>Craniata</taxon>
        <taxon>Vertebrata</taxon>
        <taxon>Euteleostomi</taxon>
        <taxon>Actinopterygii</taxon>
        <taxon>Neopterygii</taxon>
        <taxon>Teleostei</taxon>
        <taxon>Neoteleostei</taxon>
        <taxon>Acanthomorphata</taxon>
        <taxon>Carangaria</taxon>
        <taxon>Pleuronectiformes</taxon>
        <taxon>Pleuronectoidei</taxon>
        <taxon>Scophthalmidae</taxon>
        <taxon>Scophthalmus</taxon>
    </lineage>
</organism>
<comment type="caution">
    <text evidence="2">The sequence shown here is derived from an EMBL/GenBank/DDBJ whole genome shotgun (WGS) entry which is preliminary data.</text>
</comment>
<sequence length="165" mass="19345">MRSFTVTKIEWPTTNESINGTIINEFEDQKDARSEVSIQAPDLFTRAEQNDYYQNFFFNEVLLREEDISHFHLLPVVSDNQHISRCWRAPVCQLEPAPFTGENFEKWSTAPQNKRKLLQSNTAVTSRFIGFLNVALLFALLSPRKRRRRQGETLGRQWTCYKNSQ</sequence>
<dbReference type="EMBL" id="VEVO01000004">
    <property type="protein sequence ID" value="KAF0042792.1"/>
    <property type="molecule type" value="Genomic_DNA"/>
</dbReference>
<keyword evidence="1" id="KW-0472">Membrane</keyword>
<reference evidence="2 3" key="1">
    <citation type="submission" date="2019-06" db="EMBL/GenBank/DDBJ databases">
        <title>Draft genomes of female and male turbot (Scophthalmus maximus).</title>
        <authorList>
            <person name="Xu H."/>
            <person name="Xu X.-W."/>
            <person name="Shao C."/>
            <person name="Chen S."/>
        </authorList>
    </citation>
    <scope>NUCLEOTIDE SEQUENCE [LARGE SCALE GENOMIC DNA]</scope>
    <source>
        <strain evidence="2">Ysfricsl-2016a</strain>
        <tissue evidence="2">Blood</tissue>
    </source>
</reference>
<evidence type="ECO:0000313" key="2">
    <source>
        <dbReference type="EMBL" id="KAF0042792.1"/>
    </source>
</evidence>
<keyword evidence="1" id="KW-0812">Transmembrane</keyword>
<dbReference type="AlphaFoldDB" id="A0A6A4TL83"/>
<feature type="transmembrane region" description="Helical" evidence="1">
    <location>
        <begin position="124"/>
        <end position="141"/>
    </location>
</feature>
<gene>
    <name evidence="2" type="ORF">F2P81_004129</name>
</gene>
<evidence type="ECO:0000256" key="1">
    <source>
        <dbReference type="SAM" id="Phobius"/>
    </source>
</evidence>
<accession>A0A6A4TL83</accession>
<protein>
    <submittedName>
        <fullName evidence="2">Uncharacterized protein</fullName>
    </submittedName>
</protein>
<name>A0A6A4TL83_SCOMX</name>
<dbReference type="Proteomes" id="UP000438429">
    <property type="component" value="Unassembled WGS sequence"/>
</dbReference>
<evidence type="ECO:0000313" key="3">
    <source>
        <dbReference type="Proteomes" id="UP000438429"/>
    </source>
</evidence>
<proteinExistence type="predicted"/>